<dbReference type="PANTHER" id="PTHR43833">
    <property type="entry name" value="POTASSIUM CHANNEL PROTEIN 2-RELATED-RELATED"/>
    <property type="match status" value="1"/>
</dbReference>
<organism evidence="3 4">
    <name type="scientific">Candidatus Pullichristensenella stercorigallinarum</name>
    <dbReference type="NCBI Taxonomy" id="2840909"/>
    <lineage>
        <taxon>Bacteria</taxon>
        <taxon>Bacillati</taxon>
        <taxon>Bacillota</taxon>
        <taxon>Clostridia</taxon>
        <taxon>Candidatus Pullichristensenella</taxon>
    </lineage>
</organism>
<evidence type="ECO:0000259" key="1">
    <source>
        <dbReference type="PROSITE" id="PS51201"/>
    </source>
</evidence>
<proteinExistence type="predicted"/>
<feature type="domain" description="RCK N-terminal" evidence="1">
    <location>
        <begin position="3"/>
        <end position="119"/>
    </location>
</feature>
<dbReference type="GO" id="GO:0008324">
    <property type="term" value="F:monoatomic cation transmembrane transporter activity"/>
    <property type="evidence" value="ECO:0007669"/>
    <property type="project" value="InterPro"/>
</dbReference>
<dbReference type="Gene3D" id="3.40.50.720">
    <property type="entry name" value="NAD(P)-binding Rossmann-like Domain"/>
    <property type="match status" value="1"/>
</dbReference>
<accession>A0A9D0ZKC3</accession>
<dbReference type="InterPro" id="IPR036291">
    <property type="entry name" value="NAD(P)-bd_dom_sf"/>
</dbReference>
<dbReference type="InterPro" id="IPR006037">
    <property type="entry name" value="RCK_C"/>
</dbReference>
<reference evidence="3" key="2">
    <citation type="journal article" date="2021" name="PeerJ">
        <title>Extensive microbial diversity within the chicken gut microbiome revealed by metagenomics and culture.</title>
        <authorList>
            <person name="Gilroy R."/>
            <person name="Ravi A."/>
            <person name="Getino M."/>
            <person name="Pursley I."/>
            <person name="Horton D.L."/>
            <person name="Alikhan N.F."/>
            <person name="Baker D."/>
            <person name="Gharbi K."/>
            <person name="Hall N."/>
            <person name="Watson M."/>
            <person name="Adriaenssens E.M."/>
            <person name="Foster-Nyarko E."/>
            <person name="Jarju S."/>
            <person name="Secka A."/>
            <person name="Antonio M."/>
            <person name="Oren A."/>
            <person name="Chaudhuri R.R."/>
            <person name="La Ragione R."/>
            <person name="Hildebrand F."/>
            <person name="Pallen M.J."/>
        </authorList>
    </citation>
    <scope>NUCLEOTIDE SEQUENCE</scope>
    <source>
        <strain evidence="3">ChiSjej6B24-2974</strain>
    </source>
</reference>
<dbReference type="PANTHER" id="PTHR43833:SF7">
    <property type="entry name" value="KTR SYSTEM POTASSIUM UPTAKE PROTEIN C"/>
    <property type="match status" value="1"/>
</dbReference>
<dbReference type="Proteomes" id="UP000824260">
    <property type="component" value="Unassembled WGS sequence"/>
</dbReference>
<dbReference type="Pfam" id="PF02080">
    <property type="entry name" value="TrkA_C"/>
    <property type="match status" value="1"/>
</dbReference>
<comment type="caution">
    <text evidence="3">The sequence shown here is derived from an EMBL/GenBank/DDBJ whole genome shotgun (WGS) entry which is preliminary data.</text>
</comment>
<evidence type="ECO:0000313" key="4">
    <source>
        <dbReference type="Proteomes" id="UP000824260"/>
    </source>
</evidence>
<reference evidence="3" key="1">
    <citation type="submission" date="2020-10" db="EMBL/GenBank/DDBJ databases">
        <authorList>
            <person name="Gilroy R."/>
        </authorList>
    </citation>
    <scope>NUCLEOTIDE SEQUENCE</scope>
    <source>
        <strain evidence="3">ChiSjej6B24-2974</strain>
    </source>
</reference>
<sequence>MVRKQFVVVGLGRFGATLAATLCQTGGEVLAIDINAERVENLRDFVTHCVQANAMNREALMQLGVRDFDVAVVTISSDLRASCMTTMLMKELGVNYVAARAQDEVHGRMLTKLGADKVIFPERDMGKRVAHNLMAGNILDFIELSPDYSMVEIQPPQEWNGKTLAQLDLRKRLGINVIAIRRDGHVDPSPMPGTVLSSSDRMLVMAGQDIITKLGNA</sequence>
<dbReference type="SUPFAM" id="SSF51735">
    <property type="entry name" value="NAD(P)-binding Rossmann-fold domains"/>
    <property type="match status" value="1"/>
</dbReference>
<dbReference type="InterPro" id="IPR050721">
    <property type="entry name" value="Trk_Ktr_HKT_K-transport"/>
</dbReference>
<protein>
    <submittedName>
        <fullName evidence="3">TrkA family potassium uptake protein</fullName>
    </submittedName>
</protein>
<evidence type="ECO:0000259" key="2">
    <source>
        <dbReference type="PROSITE" id="PS51202"/>
    </source>
</evidence>
<dbReference type="EMBL" id="DVFZ01000014">
    <property type="protein sequence ID" value="HIQ81752.1"/>
    <property type="molecule type" value="Genomic_DNA"/>
</dbReference>
<evidence type="ECO:0000313" key="3">
    <source>
        <dbReference type="EMBL" id="HIQ81752.1"/>
    </source>
</evidence>
<dbReference type="PROSITE" id="PS51201">
    <property type="entry name" value="RCK_N"/>
    <property type="match status" value="1"/>
</dbReference>
<dbReference type="Gene3D" id="3.30.70.1450">
    <property type="entry name" value="Regulator of K+ conductance, C-terminal domain"/>
    <property type="match status" value="1"/>
</dbReference>
<dbReference type="GO" id="GO:0006813">
    <property type="term" value="P:potassium ion transport"/>
    <property type="evidence" value="ECO:0007669"/>
    <property type="project" value="InterPro"/>
</dbReference>
<dbReference type="SUPFAM" id="SSF116726">
    <property type="entry name" value="TrkA C-terminal domain-like"/>
    <property type="match status" value="1"/>
</dbReference>
<dbReference type="PROSITE" id="PS51202">
    <property type="entry name" value="RCK_C"/>
    <property type="match status" value="1"/>
</dbReference>
<dbReference type="AlphaFoldDB" id="A0A9D0ZKC3"/>
<name>A0A9D0ZKC3_9FIRM</name>
<dbReference type="Pfam" id="PF02254">
    <property type="entry name" value="TrkA_N"/>
    <property type="match status" value="1"/>
</dbReference>
<dbReference type="InterPro" id="IPR036721">
    <property type="entry name" value="RCK_C_sf"/>
</dbReference>
<dbReference type="InterPro" id="IPR003148">
    <property type="entry name" value="RCK_N"/>
</dbReference>
<gene>
    <name evidence="3" type="ORF">IAA52_01480</name>
</gene>
<feature type="domain" description="RCK C-terminal" evidence="2">
    <location>
        <begin position="136"/>
        <end position="217"/>
    </location>
</feature>